<dbReference type="PANTHER" id="PTHR22878">
    <property type="entry name" value="DYNEIN HEAVY CHAIN 6, AXONEMAL-LIKE-RELATED"/>
    <property type="match status" value="1"/>
</dbReference>
<dbReference type="FunFam" id="1.10.8.720:FF:000005">
    <property type="entry name" value="Dynein axonemal heavy chain 10"/>
    <property type="match status" value="1"/>
</dbReference>
<evidence type="ECO:0000256" key="2">
    <source>
        <dbReference type="ARBA" id="ARBA00008887"/>
    </source>
</evidence>
<evidence type="ECO:0000256" key="15">
    <source>
        <dbReference type="SAM" id="Phobius"/>
    </source>
</evidence>
<evidence type="ECO:0000256" key="9">
    <source>
        <dbReference type="ARBA" id="ARBA00023054"/>
    </source>
</evidence>
<dbReference type="Pfam" id="PF12781">
    <property type="entry name" value="AAA_9"/>
    <property type="match status" value="1"/>
</dbReference>
<evidence type="ECO:0000256" key="14">
    <source>
        <dbReference type="SAM" id="Coils"/>
    </source>
</evidence>
<dbReference type="Proteomes" id="UP000663829">
    <property type="component" value="Unassembled WGS sequence"/>
</dbReference>
<evidence type="ECO:0000259" key="17">
    <source>
        <dbReference type="Pfam" id="PF12777"/>
    </source>
</evidence>
<feature type="coiled-coil region" evidence="14">
    <location>
        <begin position="25"/>
        <end position="80"/>
    </location>
</feature>
<keyword evidence="11" id="KW-0505">Motor protein</keyword>
<dbReference type="AlphaFoldDB" id="A0A815FJB8"/>
<dbReference type="Gene3D" id="6.10.140.1060">
    <property type="match status" value="1"/>
</dbReference>
<dbReference type="FunFam" id="3.10.490.20:FF:000006">
    <property type="entry name" value="Dynein axonemal heavy chain 10"/>
    <property type="match status" value="1"/>
</dbReference>
<dbReference type="Pfam" id="PF18199">
    <property type="entry name" value="Dynein_C"/>
    <property type="match status" value="1"/>
</dbReference>
<dbReference type="Proteomes" id="UP000681722">
    <property type="component" value="Unassembled WGS sequence"/>
</dbReference>
<dbReference type="Pfam" id="PF18198">
    <property type="entry name" value="AAA_lid_11"/>
    <property type="match status" value="1"/>
</dbReference>
<keyword evidence="15" id="KW-0812">Transmembrane</keyword>
<feature type="domain" description="Dynein heavy chain C-terminal" evidence="20">
    <location>
        <begin position="951"/>
        <end position="1249"/>
    </location>
</feature>
<dbReference type="InterPro" id="IPR026983">
    <property type="entry name" value="DHC"/>
</dbReference>
<gene>
    <name evidence="21" type="ORF">GPM918_LOCUS29908</name>
    <name evidence="22" type="ORF">SRO942_LOCUS30508</name>
</gene>
<dbReference type="InterPro" id="IPR024743">
    <property type="entry name" value="Dynein_HC_stalk"/>
</dbReference>
<dbReference type="OrthoDB" id="10251809at2759"/>
<dbReference type="GO" id="GO:0030286">
    <property type="term" value="C:dynein complex"/>
    <property type="evidence" value="ECO:0007669"/>
    <property type="project" value="UniProtKB-KW"/>
</dbReference>
<proteinExistence type="inferred from homology"/>
<keyword evidence="15" id="KW-1133">Transmembrane helix</keyword>
<dbReference type="GO" id="GO:0007018">
    <property type="term" value="P:microtubule-based movement"/>
    <property type="evidence" value="ECO:0007669"/>
    <property type="project" value="InterPro"/>
</dbReference>
<keyword evidence="4" id="KW-0493">Microtubule</keyword>
<dbReference type="InterPro" id="IPR041658">
    <property type="entry name" value="AAA_lid_11"/>
</dbReference>
<keyword evidence="3" id="KW-0963">Cytoplasm</keyword>
<dbReference type="Gene3D" id="3.10.490.20">
    <property type="match status" value="1"/>
</dbReference>
<evidence type="ECO:0000259" key="20">
    <source>
        <dbReference type="Pfam" id="PF18199"/>
    </source>
</evidence>
<evidence type="ECO:0000256" key="8">
    <source>
        <dbReference type="ARBA" id="ARBA00023017"/>
    </source>
</evidence>
<evidence type="ECO:0000256" key="1">
    <source>
        <dbReference type="ARBA" id="ARBA00004430"/>
    </source>
</evidence>
<dbReference type="InterPro" id="IPR035706">
    <property type="entry name" value="AAA_9"/>
</dbReference>
<dbReference type="InterPro" id="IPR043160">
    <property type="entry name" value="Dynein_C_barrel"/>
</dbReference>
<dbReference type="FunFam" id="3.40.50.300:FF:000049">
    <property type="entry name" value="Dynein, axonemal, heavy chain 5"/>
    <property type="match status" value="1"/>
</dbReference>
<evidence type="ECO:0000256" key="5">
    <source>
        <dbReference type="ARBA" id="ARBA00022737"/>
    </source>
</evidence>
<dbReference type="InterPro" id="IPR041228">
    <property type="entry name" value="Dynein_C"/>
</dbReference>
<evidence type="ECO:0000256" key="11">
    <source>
        <dbReference type="ARBA" id="ARBA00023175"/>
    </source>
</evidence>
<dbReference type="PANTHER" id="PTHR22878:SF63">
    <property type="entry name" value="DYNEIN AXONEMAL HEAVY CHAIN 10"/>
    <property type="match status" value="1"/>
</dbReference>
<evidence type="ECO:0000313" key="21">
    <source>
        <dbReference type="EMBL" id="CAF1330153.1"/>
    </source>
</evidence>
<evidence type="ECO:0000313" key="23">
    <source>
        <dbReference type="Proteomes" id="UP000663829"/>
    </source>
</evidence>
<feature type="non-terminal residue" evidence="21">
    <location>
        <position position="1"/>
    </location>
</feature>
<keyword evidence="5" id="KW-0677">Repeat</keyword>
<dbReference type="GO" id="GO:0051959">
    <property type="term" value="F:dynein light intermediate chain binding"/>
    <property type="evidence" value="ECO:0007669"/>
    <property type="project" value="InterPro"/>
</dbReference>
<dbReference type="Gene3D" id="3.40.50.300">
    <property type="entry name" value="P-loop containing nucleotide triphosphate hydrolases"/>
    <property type="match status" value="2"/>
</dbReference>
<evidence type="ECO:0000256" key="13">
    <source>
        <dbReference type="ARBA" id="ARBA00023273"/>
    </source>
</evidence>
<dbReference type="GO" id="GO:0008569">
    <property type="term" value="F:minus-end-directed microtubule motor activity"/>
    <property type="evidence" value="ECO:0007669"/>
    <property type="project" value="InterPro"/>
</dbReference>
<evidence type="ECO:0000256" key="7">
    <source>
        <dbReference type="ARBA" id="ARBA00022840"/>
    </source>
</evidence>
<dbReference type="InterPro" id="IPR027417">
    <property type="entry name" value="P-loop_NTPase"/>
</dbReference>
<dbReference type="Gene3D" id="1.10.8.1220">
    <property type="match status" value="1"/>
</dbReference>
<dbReference type="FunFam" id="1.20.1270.280:FF:000005">
    <property type="entry name" value="Dynein axonemal heavy chain 10"/>
    <property type="match status" value="1"/>
</dbReference>
<feature type="coiled-coil region" evidence="14">
    <location>
        <begin position="399"/>
        <end position="426"/>
    </location>
</feature>
<dbReference type="Gene3D" id="1.20.920.20">
    <property type="match status" value="2"/>
</dbReference>
<comment type="similarity">
    <text evidence="2">Belongs to the dynein heavy chain family.</text>
</comment>
<dbReference type="Pfam" id="PF12777">
    <property type="entry name" value="MT"/>
    <property type="match status" value="1"/>
</dbReference>
<dbReference type="GO" id="GO:0005930">
    <property type="term" value="C:axoneme"/>
    <property type="evidence" value="ECO:0007669"/>
    <property type="project" value="UniProtKB-SubCell"/>
</dbReference>
<dbReference type="InterPro" id="IPR042219">
    <property type="entry name" value="AAA_lid_11_sf"/>
</dbReference>
<keyword evidence="6" id="KW-0547">Nucleotide-binding</keyword>
<evidence type="ECO:0000259" key="18">
    <source>
        <dbReference type="Pfam" id="PF12781"/>
    </source>
</evidence>
<evidence type="ECO:0008006" key="24">
    <source>
        <dbReference type="Google" id="ProtNLM"/>
    </source>
</evidence>
<protein>
    <recommendedName>
        <fullName evidence="24">Dynein heavy chain</fullName>
    </recommendedName>
</protein>
<keyword evidence="10" id="KW-0969">Cilium</keyword>
<accession>A0A815FJB8</accession>
<dbReference type="InterPro" id="IPR004273">
    <property type="entry name" value="Dynein_heavy_D6_P-loop"/>
</dbReference>
<keyword evidence="12" id="KW-0206">Cytoskeleton</keyword>
<evidence type="ECO:0000256" key="12">
    <source>
        <dbReference type="ARBA" id="ARBA00023212"/>
    </source>
</evidence>
<evidence type="ECO:0000259" key="16">
    <source>
        <dbReference type="Pfam" id="PF03028"/>
    </source>
</evidence>
<name>A0A815FJB8_9BILA</name>
<evidence type="ECO:0000259" key="19">
    <source>
        <dbReference type="Pfam" id="PF18198"/>
    </source>
</evidence>
<dbReference type="Gene3D" id="1.20.1270.280">
    <property type="match status" value="1"/>
</dbReference>
<dbReference type="FunFam" id="3.40.50.300:FF:000153">
    <property type="entry name" value="Dynein axonemal heavy chain 1"/>
    <property type="match status" value="1"/>
</dbReference>
<reference evidence="21" key="1">
    <citation type="submission" date="2021-02" db="EMBL/GenBank/DDBJ databases">
        <authorList>
            <person name="Nowell W R."/>
        </authorList>
    </citation>
    <scope>NUCLEOTIDE SEQUENCE</scope>
</reference>
<dbReference type="GO" id="GO:0031514">
    <property type="term" value="C:motile cilium"/>
    <property type="evidence" value="ECO:0007669"/>
    <property type="project" value="UniProtKB-ARBA"/>
</dbReference>
<keyword evidence="8" id="KW-0243">Dynein</keyword>
<comment type="caution">
    <text evidence="21">The sequence shown here is derived from an EMBL/GenBank/DDBJ whole genome shotgun (WGS) entry which is preliminary data.</text>
</comment>
<dbReference type="EMBL" id="CAJNOQ010013860">
    <property type="protein sequence ID" value="CAF1330153.1"/>
    <property type="molecule type" value="Genomic_DNA"/>
</dbReference>
<dbReference type="GO" id="GO:0005874">
    <property type="term" value="C:microtubule"/>
    <property type="evidence" value="ECO:0007669"/>
    <property type="project" value="UniProtKB-KW"/>
</dbReference>
<keyword evidence="9 14" id="KW-0175">Coiled coil</keyword>
<dbReference type="EMBL" id="CAJOBC010052724">
    <property type="protein sequence ID" value="CAF4183157.1"/>
    <property type="molecule type" value="Genomic_DNA"/>
</dbReference>
<evidence type="ECO:0000256" key="4">
    <source>
        <dbReference type="ARBA" id="ARBA00022701"/>
    </source>
</evidence>
<evidence type="ECO:0000256" key="6">
    <source>
        <dbReference type="ARBA" id="ARBA00022741"/>
    </source>
</evidence>
<keyword evidence="15" id="KW-0472">Membrane</keyword>
<feature type="domain" description="Dynein heavy chain AAA lid" evidence="19">
    <location>
        <begin position="789"/>
        <end position="944"/>
    </location>
</feature>
<comment type="subcellular location">
    <subcellularLocation>
        <location evidence="1">Cytoplasm</location>
        <location evidence="1">Cytoskeleton</location>
        <location evidence="1">Cilium axoneme</location>
    </subcellularLocation>
</comment>
<sequence length="1252" mass="145415">LLKYSQNVLNCVRIYRVVKPKSDMVMRLQSEAKRAQDDLNNTQQELDDLQRMLTELNKTYEDAMEKKRIIEEETAIMERRKVAADKLISGLSSEKLRWAGDLEELKHRLRRLLGDTLISASFLVSILIQINSVYYTMLHNFILKIFLKAYVGAFTWEFRRELIVELWEKDLLEKQIPISQPLRFDELLTSDVEISKWTSEGLPPDELSVQNGILTLQSSRFPYCIDPQQQALKWIKKREEKNNLKLVTFHDSDFLKHLEMAIKYGFPLLFQDCDEYIDPVIDNVLEKNIRGVEGRQFVVLGDKEVDYDPNFRMYLTSKLPNPRLTPAHFGKSMVINYTVTLKGLEDQLLSVIVKNERKELEEQRERLIQETSVNKKLLKDLEDALLRELSTSTGNMLDNNELISTLEETKSKADEVNEKLRLAAKTSKDIEKLRDLYRPAAKRGAILFFVLSEMSLINTMYQYSLTSYLDVFEFSLRKSIPDANLERRLKNIMTTLTLNVYNYGCTGIFEKHKLLFSFDITIKLEQDRGNLTQDELDFFIKGNISLEKSKRKKPFIWLYDQTWEDCVRLSKDFSDVFGTLLDDVEHNEKQWKRWFDSDTPEEIEQYPLDYSTRLSAFHCLMLLRCDQFVTPPVVHFEAIWEQSTPLSPIIFILSAGSDPTTDLLKLAERMEFGVTKVKLLAMGQGQEKGAIQLLEQAASRGYWLMLQNCHLLVKWLLELEKHLDKMSKPHPDFRLWLTTEPTPKFPIGILQRSLKVVTEPPNGLKLNLRNTFFKISGQQFNDCPHEAFPSLVFVLAFFHAVVQERRKYDKIGWNVSYDFNESDFRVCMQILDTYLTKAVANNDTRIPWGSLKYLIGEVMYGGRAIDDFDRRVLRTYMNEYMGDFIFDTFQPFYFHHSPDVSYYIPTTQVDPQQQGLPMKEMCLEYIESLPLTNTPEVFGLHPNAEIGYYTKSARDIWEQLIELQPQSGEATGGMSRDEYIDSTAADILKRVPPQYDTDKVWKKFGGESISPTSVVLLQELARFNNLTSTITRSLTTLRRALKGEVGMSNEMDDLARALYNGQLPPMWKKLIPATKKNLATWMDHFLRRNQLYNGWVNEGEPNVMWLSGLHIPESYLTALVQATCRKNGWPLDKSTLYTQVTEWEKAEDVTERAHQGCFITGLYLEGASWDVRKCCLLRQRPKELIQELPVMKVIPIESHKLKLQNTLRCPVYVTSDRRNAMGVGLVFESDLSTTEHSSYWVLQGFCLILNTD</sequence>
<dbReference type="Pfam" id="PF03028">
    <property type="entry name" value="Dynein_heavy"/>
    <property type="match status" value="1"/>
</dbReference>
<keyword evidence="13" id="KW-0966">Cell projection</keyword>
<evidence type="ECO:0000313" key="22">
    <source>
        <dbReference type="EMBL" id="CAF4183157.1"/>
    </source>
</evidence>
<feature type="transmembrane region" description="Helical" evidence="15">
    <location>
        <begin position="112"/>
        <end position="135"/>
    </location>
</feature>
<evidence type="ECO:0000256" key="10">
    <source>
        <dbReference type="ARBA" id="ARBA00023069"/>
    </source>
</evidence>
<feature type="domain" description="Dynein heavy chain ATP-binding dynein motor region" evidence="18">
    <location>
        <begin position="196"/>
        <end position="416"/>
    </location>
</feature>
<evidence type="ECO:0000256" key="3">
    <source>
        <dbReference type="ARBA" id="ARBA00022490"/>
    </source>
</evidence>
<dbReference type="GO" id="GO:0045505">
    <property type="term" value="F:dynein intermediate chain binding"/>
    <property type="evidence" value="ECO:0007669"/>
    <property type="project" value="InterPro"/>
</dbReference>
<keyword evidence="7" id="KW-0067">ATP-binding</keyword>
<feature type="domain" description="Dynein heavy chain coiled coil stalk" evidence="17">
    <location>
        <begin position="8"/>
        <end position="124"/>
    </location>
</feature>
<organism evidence="21 23">
    <name type="scientific">Didymodactylos carnosus</name>
    <dbReference type="NCBI Taxonomy" id="1234261"/>
    <lineage>
        <taxon>Eukaryota</taxon>
        <taxon>Metazoa</taxon>
        <taxon>Spiralia</taxon>
        <taxon>Gnathifera</taxon>
        <taxon>Rotifera</taxon>
        <taxon>Eurotatoria</taxon>
        <taxon>Bdelloidea</taxon>
        <taxon>Philodinida</taxon>
        <taxon>Philodinidae</taxon>
        <taxon>Didymodactylos</taxon>
    </lineage>
</organism>
<dbReference type="FunFam" id="1.10.8.1220:FF:000001">
    <property type="entry name" value="Dynein axonemal heavy chain 5"/>
    <property type="match status" value="1"/>
</dbReference>
<feature type="domain" description="Dynein heavy chain region D6 P-loop" evidence="16">
    <location>
        <begin position="645"/>
        <end position="757"/>
    </location>
</feature>
<dbReference type="Gene3D" id="1.10.8.720">
    <property type="entry name" value="Region D6 of dynein motor"/>
    <property type="match status" value="1"/>
</dbReference>
<dbReference type="GO" id="GO:0005524">
    <property type="term" value="F:ATP binding"/>
    <property type="evidence" value="ECO:0007669"/>
    <property type="project" value="UniProtKB-KW"/>
</dbReference>
<keyword evidence="23" id="KW-1185">Reference proteome</keyword>